<comment type="caution">
    <text evidence="6">The sequence shown here is derived from an EMBL/GenBank/DDBJ whole genome shotgun (WGS) entry which is preliminary data.</text>
</comment>
<gene>
    <name evidence="6" type="ORF">IAD18_00570</name>
</gene>
<dbReference type="CDD" id="cd16343">
    <property type="entry name" value="LMWPTP"/>
    <property type="match status" value="1"/>
</dbReference>
<dbReference type="Pfam" id="PF01451">
    <property type="entry name" value="LMWPc"/>
    <property type="match status" value="1"/>
</dbReference>
<dbReference type="FunFam" id="3.40.50.2300:FF:000113">
    <property type="entry name" value="Low molecular weight protein-tyrosine-phosphatase"/>
    <property type="match status" value="1"/>
</dbReference>
<dbReference type="InterPro" id="IPR052995">
    <property type="entry name" value="LMW-PTP"/>
</dbReference>
<dbReference type="Gene3D" id="3.40.50.2300">
    <property type="match status" value="1"/>
</dbReference>
<dbReference type="AlphaFoldDB" id="A0A9D1ILR7"/>
<dbReference type="PANTHER" id="PTHR47439:SF1">
    <property type="entry name" value="ACID PHOSPHATASE"/>
    <property type="match status" value="1"/>
</dbReference>
<evidence type="ECO:0000259" key="5">
    <source>
        <dbReference type="SMART" id="SM00226"/>
    </source>
</evidence>
<reference evidence="6" key="2">
    <citation type="journal article" date="2021" name="PeerJ">
        <title>Extensive microbial diversity within the chicken gut microbiome revealed by metagenomics and culture.</title>
        <authorList>
            <person name="Gilroy R."/>
            <person name="Ravi A."/>
            <person name="Getino M."/>
            <person name="Pursley I."/>
            <person name="Horton D.L."/>
            <person name="Alikhan N.F."/>
            <person name="Baker D."/>
            <person name="Gharbi K."/>
            <person name="Hall N."/>
            <person name="Watson M."/>
            <person name="Adriaenssens E.M."/>
            <person name="Foster-Nyarko E."/>
            <person name="Jarju S."/>
            <person name="Secka A."/>
            <person name="Antonio M."/>
            <person name="Oren A."/>
            <person name="Chaudhuri R.R."/>
            <person name="La Ragione R."/>
            <person name="Hildebrand F."/>
            <person name="Pallen M.J."/>
        </authorList>
    </citation>
    <scope>NUCLEOTIDE SEQUENCE</scope>
    <source>
        <strain evidence="6">17073</strain>
    </source>
</reference>
<feature type="active site" evidence="4">
    <location>
        <position position="19"/>
    </location>
</feature>
<dbReference type="InterPro" id="IPR023485">
    <property type="entry name" value="Ptyr_pPase"/>
</dbReference>
<accession>A0A9D1ILR7</accession>
<dbReference type="Proteomes" id="UP000824076">
    <property type="component" value="Unassembled WGS sequence"/>
</dbReference>
<evidence type="ECO:0000313" key="7">
    <source>
        <dbReference type="Proteomes" id="UP000824076"/>
    </source>
</evidence>
<evidence type="ECO:0000256" key="1">
    <source>
        <dbReference type="ARBA" id="ARBA00011063"/>
    </source>
</evidence>
<feature type="active site" description="Proton donor" evidence="4">
    <location>
        <position position="131"/>
    </location>
</feature>
<dbReference type="InterPro" id="IPR017867">
    <property type="entry name" value="Tyr_phospatase_low_mol_wt"/>
</dbReference>
<comment type="similarity">
    <text evidence="1">Belongs to the low molecular weight phosphotyrosine protein phosphatase family.</text>
</comment>
<dbReference type="InterPro" id="IPR036196">
    <property type="entry name" value="Ptyr_pPase_sf"/>
</dbReference>
<feature type="domain" description="Phosphotyrosine protein phosphatase I" evidence="5">
    <location>
        <begin position="7"/>
        <end position="157"/>
    </location>
</feature>
<dbReference type="SUPFAM" id="SSF52788">
    <property type="entry name" value="Phosphotyrosine protein phosphatases I"/>
    <property type="match status" value="1"/>
</dbReference>
<protein>
    <submittedName>
        <fullName evidence="6">Low molecular weight phosphotyrosine protein phosphatase</fullName>
    </submittedName>
</protein>
<evidence type="ECO:0000256" key="4">
    <source>
        <dbReference type="PIRSR" id="PIRSR617867-1"/>
    </source>
</evidence>
<evidence type="ECO:0000313" key="6">
    <source>
        <dbReference type="EMBL" id="HIU38144.1"/>
    </source>
</evidence>
<name>A0A9D1ILR7_9BACT</name>
<dbReference type="PRINTS" id="PR00719">
    <property type="entry name" value="LMWPTPASE"/>
</dbReference>
<dbReference type="SMART" id="SM00226">
    <property type="entry name" value="LMWPc"/>
    <property type="match status" value="1"/>
</dbReference>
<dbReference type="PANTHER" id="PTHR47439">
    <property type="entry name" value="LOW MOLECULAR WEIGHT PHOSPHOTYROSINE PROTEIN PHOSPHATASE-RELATED"/>
    <property type="match status" value="1"/>
</dbReference>
<dbReference type="EMBL" id="DVMS01000015">
    <property type="protein sequence ID" value="HIU38144.1"/>
    <property type="molecule type" value="Genomic_DNA"/>
</dbReference>
<evidence type="ECO:0000256" key="3">
    <source>
        <dbReference type="ARBA" id="ARBA00022912"/>
    </source>
</evidence>
<feature type="active site" description="Nucleophile" evidence="4">
    <location>
        <position position="13"/>
    </location>
</feature>
<keyword evidence="3" id="KW-0904">Protein phosphatase</keyword>
<evidence type="ECO:0000256" key="2">
    <source>
        <dbReference type="ARBA" id="ARBA00022801"/>
    </source>
</evidence>
<sequence>MSKDEKYKILFVCLGNICRSPAAEGIMRRLVEERGLAERVEIDSAGLSGYHAGDLPDRRMRVHARRRGLELTHRSRPVSSSDFERFDMIVAMDDSNYDCLRDMAGTLEEEAKVVRIASFFRHYTTHDCVPDPYYGGAEGFENVLNLLEDACEGIISEIIKLDK</sequence>
<proteinExistence type="inferred from homology"/>
<keyword evidence="2" id="KW-0378">Hydrolase</keyword>
<reference evidence="6" key="1">
    <citation type="submission" date="2020-10" db="EMBL/GenBank/DDBJ databases">
        <authorList>
            <person name="Gilroy R."/>
        </authorList>
    </citation>
    <scope>NUCLEOTIDE SEQUENCE</scope>
    <source>
        <strain evidence="6">17073</strain>
    </source>
</reference>
<organism evidence="6 7">
    <name type="scientific">Candidatus Limisoma intestinavium</name>
    <dbReference type="NCBI Taxonomy" id="2840856"/>
    <lineage>
        <taxon>Bacteria</taxon>
        <taxon>Pseudomonadati</taxon>
        <taxon>Bacteroidota</taxon>
        <taxon>Bacteroidia</taxon>
        <taxon>Bacteroidales</taxon>
        <taxon>Candidatus Limisoma</taxon>
    </lineage>
</organism>
<dbReference type="GO" id="GO:0004725">
    <property type="term" value="F:protein tyrosine phosphatase activity"/>
    <property type="evidence" value="ECO:0007669"/>
    <property type="project" value="InterPro"/>
</dbReference>